<keyword evidence="6" id="KW-1185">Reference proteome</keyword>
<protein>
    <submittedName>
        <fullName evidence="5">Uncharacterized protein</fullName>
    </submittedName>
</protein>
<evidence type="ECO:0000256" key="1">
    <source>
        <dbReference type="SAM" id="MobiDB-lite"/>
    </source>
</evidence>
<reference evidence="5 6" key="1">
    <citation type="submission" date="2022-04" db="EMBL/GenBank/DDBJ databases">
        <title>Genome diversity in the genus Frankia.</title>
        <authorList>
            <person name="Carlos-Shanley C."/>
            <person name="Hahn D."/>
        </authorList>
    </citation>
    <scope>NUCLEOTIDE SEQUENCE [LARGE SCALE GENOMIC DNA]</scope>
    <source>
        <strain evidence="5 6">Ag45/Mut15</strain>
    </source>
</reference>
<sequence length="570" mass="62368">MTIALPRERTRLEREGPEPVGHPTRRSLWYARRVTLCARYDELRDCAQPLAGMVRAPGGAVAQRGLPSARRDALRADLLRDFVDVLDQSAAPTDPAQRALLVRCFERRAGVRLYLPQFDVPRDWCYQFVAGCVDDLADGVQTLVDAVEDLRPRSPLLHGLRRLQGEWEALEVAEQAGDLWEVLRAELGGVPARSATRAFREACYPAQPPQHCADAWQLFVWAAGREPQPGTVAPHAVFLLHCADLLTPATVVRVEAWLCARAYREALTPRLNEARLAAAACSSWARTRRSCVAFLQFQPLGPAHTYRAAWWLGWAGEPVAHRGPARLATTEQFEEIAAIVVEEAEEVFAGELPAGELAALTVEIVLPAEQLALPVTGWGRSVGGTHRFLLQDHALVVRSFERAHWPIATRFRWLQRWAALTQADEGALLAVDAAQVGVYGLDSDHRIAAVAISGPPMPGTPAQRQLAAALQAGIGVAAWEHADPDRPAGDAALIALLLAGSPLDLPHRFRLENLARLESLGDLTALGDPAKVRDAAARRTATLLWDDPGRVAGRTRVASSPVEPTRWEFA</sequence>
<proteinExistence type="predicted"/>
<comment type="caution">
    <text evidence="5">The sequence shown here is derived from an EMBL/GenBank/DDBJ whole genome shotgun (WGS) entry which is preliminary data.</text>
</comment>
<dbReference type="InterPro" id="IPR045431">
    <property type="entry name" value="EAD2"/>
</dbReference>
<feature type="domain" description="Effector-associated" evidence="3">
    <location>
        <begin position="83"/>
        <end position="163"/>
    </location>
</feature>
<dbReference type="InterPro" id="IPR045450">
    <property type="entry name" value="VMAP_C"/>
</dbReference>
<gene>
    <name evidence="5" type="ORF">MXD59_16830</name>
</gene>
<dbReference type="RefSeq" id="WP_248825666.1">
    <property type="nucleotide sequence ID" value="NZ_JALKFT010000017.1"/>
</dbReference>
<feature type="domain" description="vWA-MoxR associated protein middle region 0" evidence="2">
    <location>
        <begin position="179"/>
        <end position="275"/>
    </location>
</feature>
<feature type="domain" description="vWA-MoxR associated protein C-terminal" evidence="4">
    <location>
        <begin position="305"/>
        <end position="548"/>
    </location>
</feature>
<dbReference type="Proteomes" id="UP001201873">
    <property type="component" value="Unassembled WGS sequence"/>
</dbReference>
<name>A0ABT0K0W2_9ACTN</name>
<evidence type="ECO:0000259" key="4">
    <source>
        <dbReference type="Pfam" id="PF20028"/>
    </source>
</evidence>
<dbReference type="EMBL" id="JALKFT010000017">
    <property type="protein sequence ID" value="MCK9877414.1"/>
    <property type="molecule type" value="Genomic_DNA"/>
</dbReference>
<evidence type="ECO:0000313" key="6">
    <source>
        <dbReference type="Proteomes" id="UP001201873"/>
    </source>
</evidence>
<dbReference type="Pfam" id="PF20028">
    <property type="entry name" value="VMAP-C"/>
    <property type="match status" value="1"/>
</dbReference>
<dbReference type="Pfam" id="PF19916">
    <property type="entry name" value="VMAP-M0"/>
    <property type="match status" value="1"/>
</dbReference>
<accession>A0ABT0K0W2</accession>
<feature type="compositionally biased region" description="Basic and acidic residues" evidence="1">
    <location>
        <begin position="1"/>
        <end position="17"/>
    </location>
</feature>
<evidence type="ECO:0000259" key="3">
    <source>
        <dbReference type="Pfam" id="PF19956"/>
    </source>
</evidence>
<feature type="region of interest" description="Disordered" evidence="1">
    <location>
        <begin position="1"/>
        <end position="22"/>
    </location>
</feature>
<evidence type="ECO:0000313" key="5">
    <source>
        <dbReference type="EMBL" id="MCK9877414.1"/>
    </source>
</evidence>
<organism evidence="5 6">
    <name type="scientific">Frankia umida</name>
    <dbReference type="NCBI Taxonomy" id="573489"/>
    <lineage>
        <taxon>Bacteria</taxon>
        <taxon>Bacillati</taxon>
        <taxon>Actinomycetota</taxon>
        <taxon>Actinomycetes</taxon>
        <taxon>Frankiales</taxon>
        <taxon>Frankiaceae</taxon>
        <taxon>Frankia</taxon>
    </lineage>
</organism>
<evidence type="ECO:0000259" key="2">
    <source>
        <dbReference type="Pfam" id="PF19916"/>
    </source>
</evidence>
<dbReference type="Pfam" id="PF19956">
    <property type="entry name" value="EAD2"/>
    <property type="match status" value="1"/>
</dbReference>
<dbReference type="InterPro" id="IPR045555">
    <property type="entry name" value="VMAP-M0"/>
</dbReference>